<dbReference type="STRING" id="1618023.UH38_24135"/>
<dbReference type="RefSeq" id="WP_045057266.1">
    <property type="nucleotide sequence ID" value="NZ_CAWMDP010000010.1"/>
</dbReference>
<dbReference type="EMBL" id="JYON01000047">
    <property type="protein sequence ID" value="KJH69396.1"/>
    <property type="molecule type" value="Genomic_DNA"/>
</dbReference>
<reference evidence="1 2" key="1">
    <citation type="submission" date="2015-02" db="EMBL/GenBank/DDBJ databases">
        <title>Draft genome of a novel marine cyanobacterium (Chroococcales) isolated from South Atlantic Ocean.</title>
        <authorList>
            <person name="Rigonato J."/>
            <person name="Alvarenga D.O."/>
            <person name="Branco L.H."/>
            <person name="Varani A.M."/>
            <person name="Brandini F.P."/>
            <person name="Fiore M.F."/>
        </authorList>
    </citation>
    <scope>NUCLEOTIDE SEQUENCE [LARGE SCALE GENOMIC DNA]</scope>
    <source>
        <strain evidence="1 2">CENA595</strain>
    </source>
</reference>
<gene>
    <name evidence="1" type="ORF">UH38_24135</name>
</gene>
<protein>
    <submittedName>
        <fullName evidence="1">Uncharacterized protein</fullName>
    </submittedName>
</protein>
<dbReference type="AlphaFoldDB" id="A0A0D8ZQB7"/>
<proteinExistence type="predicted"/>
<accession>A0A0D8ZQB7</accession>
<evidence type="ECO:0000313" key="1">
    <source>
        <dbReference type="EMBL" id="KJH69396.1"/>
    </source>
</evidence>
<sequence length="299" mass="32587">MVSLNLTQLASRQIRQAAVGNSGVRRIAISATNTQNKEDGGILSVYNAVEKFGRSLMSFAFARIKDFLSLDWGKLFQQISGGVMYLLNFNINISDTEIDEKIKQAEIALAGAKGSLAGQSLGFAICGVVPAATVAVFNEPLGLYMMKELGEEAADEIAGSLATLVSLQIQQSARKTMFQLFKNNRALCRTAALGVANLLVKVGYLTQESVDKANKDRNKPWSIASAHEESIDSIQDPEDKAYAENFWDEFGEACIEAGYIVANSADSYFAMQKMANQAQFGSEKVIEIQPIRNADDEDE</sequence>
<keyword evidence="2" id="KW-1185">Reference proteome</keyword>
<dbReference type="Proteomes" id="UP000032452">
    <property type="component" value="Unassembled WGS sequence"/>
</dbReference>
<organism evidence="1 2">
    <name type="scientific">Aliterella atlantica CENA595</name>
    <dbReference type="NCBI Taxonomy" id="1618023"/>
    <lineage>
        <taxon>Bacteria</taxon>
        <taxon>Bacillati</taxon>
        <taxon>Cyanobacteriota</taxon>
        <taxon>Cyanophyceae</taxon>
        <taxon>Chroococcidiopsidales</taxon>
        <taxon>Aliterellaceae</taxon>
        <taxon>Aliterella</taxon>
    </lineage>
</organism>
<dbReference type="OrthoDB" id="582963at2"/>
<evidence type="ECO:0000313" key="2">
    <source>
        <dbReference type="Proteomes" id="UP000032452"/>
    </source>
</evidence>
<comment type="caution">
    <text evidence="1">The sequence shown here is derived from an EMBL/GenBank/DDBJ whole genome shotgun (WGS) entry which is preliminary data.</text>
</comment>
<name>A0A0D8ZQB7_9CYAN</name>
<dbReference type="PATRIC" id="fig|1618023.3.peg.640"/>